<evidence type="ECO:0000313" key="2">
    <source>
        <dbReference type="EMBL" id="KAK0667486.1"/>
    </source>
</evidence>
<accession>A0AA39ZAS1</accession>
<reference evidence="2" key="1">
    <citation type="submission" date="2023-06" db="EMBL/GenBank/DDBJ databases">
        <title>Genome-scale phylogeny and comparative genomics of the fungal order Sordariales.</title>
        <authorList>
            <consortium name="Lawrence Berkeley National Laboratory"/>
            <person name="Hensen N."/>
            <person name="Bonometti L."/>
            <person name="Westerberg I."/>
            <person name="Brannstrom I.O."/>
            <person name="Guillou S."/>
            <person name="Cros-Aarteil S."/>
            <person name="Calhoun S."/>
            <person name="Haridas S."/>
            <person name="Kuo A."/>
            <person name="Mondo S."/>
            <person name="Pangilinan J."/>
            <person name="Riley R."/>
            <person name="Labutti K."/>
            <person name="Andreopoulos B."/>
            <person name="Lipzen A."/>
            <person name="Chen C."/>
            <person name="Yanf M."/>
            <person name="Daum C."/>
            <person name="Ng V."/>
            <person name="Clum A."/>
            <person name="Steindorff A."/>
            <person name="Ohm R."/>
            <person name="Martin F."/>
            <person name="Silar P."/>
            <person name="Natvig D."/>
            <person name="Lalanne C."/>
            <person name="Gautier V."/>
            <person name="Ament-Velasquez S.L."/>
            <person name="Kruys A."/>
            <person name="Hutchinson M.I."/>
            <person name="Powell A.J."/>
            <person name="Barry K."/>
            <person name="Miller A.N."/>
            <person name="Grigoriev I.V."/>
            <person name="Debuchy R."/>
            <person name="Gladieux P."/>
            <person name="Thoren M.H."/>
            <person name="Johannesson H."/>
        </authorList>
    </citation>
    <scope>NUCLEOTIDE SEQUENCE</scope>
    <source>
        <strain evidence="2">CBS 307.81</strain>
    </source>
</reference>
<evidence type="ECO:0000313" key="3">
    <source>
        <dbReference type="Proteomes" id="UP001174997"/>
    </source>
</evidence>
<protein>
    <submittedName>
        <fullName evidence="2">Uncharacterized protein</fullName>
    </submittedName>
</protein>
<keyword evidence="3" id="KW-1185">Reference proteome</keyword>
<sequence length="344" mass="37253">MGTDEGPCANGGTCLGTTNTTMTDTSTSDDRNSGTGDEFAFAPIQLNIAAEHRGMHQKNDGPDEIQRPDVVDDLCLGLQLQARVDRVVHGRTGKDDDSTPATLIVFGFQFQGLGGKRRFKDATITIVFQDEKQPGNSKRDPKVVALWPNGEFTLGEPTAVQVEDVVGHEAGGDVGVPIGAGGPQVGVHALRSWEKKQSYSTLHTSKLTGSIVLDFDVRESGPKNAVRLTLSEDEVAASGLVTDLRVAVLLHRQNDDDIFTASVKIKGRGNFLYNRFRGIRDFCHFAPANDPVRFKPGVQYIRPPTLHPTMEASLAADIDKNELRAEQLQRIAGAWGSTAISLHI</sequence>
<dbReference type="AlphaFoldDB" id="A0AA39ZAS1"/>
<comment type="caution">
    <text evidence="2">The sequence shown here is derived from an EMBL/GenBank/DDBJ whole genome shotgun (WGS) entry which is preliminary data.</text>
</comment>
<proteinExistence type="predicted"/>
<feature type="compositionally biased region" description="Low complexity" evidence="1">
    <location>
        <begin position="10"/>
        <end position="26"/>
    </location>
</feature>
<dbReference type="Proteomes" id="UP001174997">
    <property type="component" value="Unassembled WGS sequence"/>
</dbReference>
<name>A0AA39ZAS1_9PEZI</name>
<feature type="region of interest" description="Disordered" evidence="1">
    <location>
        <begin position="1"/>
        <end position="35"/>
    </location>
</feature>
<gene>
    <name evidence="2" type="ORF">QBC41DRAFT_395920</name>
</gene>
<dbReference type="EMBL" id="JAULSY010000071">
    <property type="protein sequence ID" value="KAK0667486.1"/>
    <property type="molecule type" value="Genomic_DNA"/>
</dbReference>
<evidence type="ECO:0000256" key="1">
    <source>
        <dbReference type="SAM" id="MobiDB-lite"/>
    </source>
</evidence>
<organism evidence="2 3">
    <name type="scientific">Cercophora samala</name>
    <dbReference type="NCBI Taxonomy" id="330535"/>
    <lineage>
        <taxon>Eukaryota</taxon>
        <taxon>Fungi</taxon>
        <taxon>Dikarya</taxon>
        <taxon>Ascomycota</taxon>
        <taxon>Pezizomycotina</taxon>
        <taxon>Sordariomycetes</taxon>
        <taxon>Sordariomycetidae</taxon>
        <taxon>Sordariales</taxon>
        <taxon>Lasiosphaeriaceae</taxon>
        <taxon>Cercophora</taxon>
    </lineage>
</organism>